<reference evidence="2" key="1">
    <citation type="submission" date="2012-02" db="EMBL/GenBank/DDBJ databases">
        <title>The complete genome of Solitalea canadensis DSM 3403.</title>
        <authorList>
            <consortium name="US DOE Joint Genome Institute (JGI-PGF)"/>
            <person name="Lucas S."/>
            <person name="Copeland A."/>
            <person name="Lapidus A."/>
            <person name="Glavina del Rio T."/>
            <person name="Dalin E."/>
            <person name="Tice H."/>
            <person name="Bruce D."/>
            <person name="Goodwin L."/>
            <person name="Pitluck S."/>
            <person name="Peters L."/>
            <person name="Ovchinnikova G."/>
            <person name="Lu M."/>
            <person name="Kyrpides N."/>
            <person name="Mavromatis K."/>
            <person name="Ivanova N."/>
            <person name="Brettin T."/>
            <person name="Detter J.C."/>
            <person name="Han C."/>
            <person name="Larimer F."/>
            <person name="Land M."/>
            <person name="Hauser L."/>
            <person name="Markowitz V."/>
            <person name="Cheng J.-F."/>
            <person name="Hugenholtz P."/>
            <person name="Woyke T."/>
            <person name="Wu D."/>
            <person name="Spring S."/>
            <person name="Schroeder M."/>
            <person name="Kopitz M."/>
            <person name="Brambilla E."/>
            <person name="Klenk H.-P."/>
            <person name="Eisen J.A."/>
        </authorList>
    </citation>
    <scope>NUCLEOTIDE SEQUENCE</scope>
    <source>
        <strain evidence="2">DSM 3403</strain>
    </source>
</reference>
<dbReference type="Proteomes" id="UP000007590">
    <property type="component" value="Chromosome"/>
</dbReference>
<dbReference type="HOGENOM" id="CLU_603948_0_0_10"/>
<gene>
    <name evidence="2" type="ordered locus">Solca_2637</name>
</gene>
<organism evidence="2 3">
    <name type="scientific">Solitalea canadensis (strain ATCC 29591 / DSM 3403 / JCM 21819 / LMG 8368 / NBRC 15130 / NCIMB 12057 / USAM 9D)</name>
    <name type="common">Flexibacter canadensis</name>
    <dbReference type="NCBI Taxonomy" id="929556"/>
    <lineage>
        <taxon>Bacteria</taxon>
        <taxon>Pseudomonadati</taxon>
        <taxon>Bacteroidota</taxon>
        <taxon>Sphingobacteriia</taxon>
        <taxon>Sphingobacteriales</taxon>
        <taxon>Sphingobacteriaceae</taxon>
        <taxon>Solitalea</taxon>
    </lineage>
</organism>
<evidence type="ECO:0000313" key="3">
    <source>
        <dbReference type="Proteomes" id="UP000007590"/>
    </source>
</evidence>
<accession>H8KUX1</accession>
<dbReference type="KEGG" id="scn:Solca_2637"/>
<dbReference type="EMBL" id="CP003349">
    <property type="protein sequence ID" value="AFD07671.1"/>
    <property type="molecule type" value="Genomic_DNA"/>
</dbReference>
<proteinExistence type="predicted"/>
<name>H8KUX1_SOLCM</name>
<feature type="signal peptide" evidence="1">
    <location>
        <begin position="1"/>
        <end position="23"/>
    </location>
</feature>
<sequence>MNNKLNKTLLFGLLVLCSLLFNACKKDDDKIIDKEPEVEEPVGTGDPTEIGAPNGAGVTATIGKDGGTIQSEDKAFSLVIPAGALSESTEITIQPITNKSPNGVAKAYRVVTGKEIGNSTIKLKLGEKEFATMAGPKLAYQDLSNRIWIAKSGAQIDETNRTVSITMGKFNVKRDFSVIASVEMNLVISPTDNHIVPLQPIKIQVWGVETLMKNNYPEDTWLAVGGLRPLKLEEGGIIAWFANDIEGGDEEVGNISDAAHSDPAYSGMYQAPLYLPSENPVSLAVNVKLGTKTVRLSESVKIIQDNYIKSALGANSAQATANTSPNSLHISMIDFLDENDPSNYAQGLIVNVNRGFTGAEGSYNFSFNEDVEGAFFDNLNRKTLGRTYWFDEEGNKHFSNGEVKISSFKKSETNEGFAIIEGTISGTAYFLIPGTLEYEPEPFTAAFKCVSNS</sequence>
<dbReference type="Gene3D" id="2.60.220.30">
    <property type="match status" value="1"/>
</dbReference>
<feature type="chain" id="PRO_5003615348" description="ZU5 domain-containing protein" evidence="1">
    <location>
        <begin position="24"/>
        <end position="453"/>
    </location>
</feature>
<dbReference type="OrthoDB" id="770607at2"/>
<protein>
    <recommendedName>
        <fullName evidence="4">ZU5 domain-containing protein</fullName>
    </recommendedName>
</protein>
<keyword evidence="3" id="KW-1185">Reference proteome</keyword>
<evidence type="ECO:0008006" key="4">
    <source>
        <dbReference type="Google" id="ProtNLM"/>
    </source>
</evidence>
<dbReference type="AlphaFoldDB" id="H8KUX1"/>
<dbReference type="STRING" id="929556.Solca_2637"/>
<evidence type="ECO:0000256" key="1">
    <source>
        <dbReference type="SAM" id="SignalP"/>
    </source>
</evidence>
<dbReference type="RefSeq" id="WP_014680898.1">
    <property type="nucleotide sequence ID" value="NC_017770.1"/>
</dbReference>
<keyword evidence="1" id="KW-0732">Signal</keyword>
<evidence type="ECO:0000313" key="2">
    <source>
        <dbReference type="EMBL" id="AFD07671.1"/>
    </source>
</evidence>